<accession>A0A368UY16</accession>
<feature type="transmembrane region" description="Helical" evidence="5">
    <location>
        <begin position="99"/>
        <end position="117"/>
    </location>
</feature>
<evidence type="ECO:0000313" key="8">
    <source>
        <dbReference type="EMBL" id="RCW32975.1"/>
    </source>
</evidence>
<evidence type="ECO:0000256" key="5">
    <source>
        <dbReference type="SAM" id="Phobius"/>
    </source>
</evidence>
<dbReference type="PANTHER" id="PTHR37422">
    <property type="entry name" value="TEICHURONIC ACID BIOSYNTHESIS PROTEIN TUAE"/>
    <property type="match status" value="1"/>
</dbReference>
<feature type="transmembrane region" description="Helical" evidence="5">
    <location>
        <begin position="69"/>
        <end position="87"/>
    </location>
</feature>
<feature type="domain" description="O-antigen ligase-related" evidence="6">
    <location>
        <begin position="211"/>
        <end position="343"/>
    </location>
</feature>
<comment type="caution">
    <text evidence="8">The sequence shown here is derived from an EMBL/GenBank/DDBJ whole genome shotgun (WGS) entry which is preliminary data.</text>
</comment>
<dbReference type="EMBL" id="QNSA01000008">
    <property type="protein sequence ID" value="RBP71957.1"/>
    <property type="molecule type" value="Genomic_DNA"/>
</dbReference>
<feature type="transmembrane region" description="Helical" evidence="5">
    <location>
        <begin position="242"/>
        <end position="259"/>
    </location>
</feature>
<dbReference type="InterPro" id="IPR007016">
    <property type="entry name" value="O-antigen_ligase-rel_domated"/>
</dbReference>
<evidence type="ECO:0000313" key="7">
    <source>
        <dbReference type="EMBL" id="RBP71957.1"/>
    </source>
</evidence>
<organism evidence="8 9">
    <name type="scientific">Marinobacter nauticus</name>
    <name type="common">Marinobacter hydrocarbonoclasticus</name>
    <name type="synonym">Marinobacter aquaeolei</name>
    <dbReference type="NCBI Taxonomy" id="2743"/>
    <lineage>
        <taxon>Bacteria</taxon>
        <taxon>Pseudomonadati</taxon>
        <taxon>Pseudomonadota</taxon>
        <taxon>Gammaproteobacteria</taxon>
        <taxon>Pseudomonadales</taxon>
        <taxon>Marinobacteraceae</taxon>
        <taxon>Marinobacter</taxon>
    </lineage>
</organism>
<keyword evidence="10" id="KW-1185">Reference proteome</keyword>
<evidence type="ECO:0000259" key="6">
    <source>
        <dbReference type="Pfam" id="PF04932"/>
    </source>
</evidence>
<evidence type="ECO:0000313" key="10">
    <source>
        <dbReference type="Proteomes" id="UP000253065"/>
    </source>
</evidence>
<dbReference type="AlphaFoldDB" id="A0A368UY16"/>
<feature type="transmembrane region" description="Helical" evidence="5">
    <location>
        <begin position="368"/>
        <end position="386"/>
    </location>
</feature>
<dbReference type="Proteomes" id="UP000253065">
    <property type="component" value="Unassembled WGS sequence"/>
</dbReference>
<dbReference type="RefSeq" id="WP_113880173.1">
    <property type="nucleotide sequence ID" value="NZ_QNSA01000008.1"/>
</dbReference>
<feature type="transmembrane region" description="Helical" evidence="5">
    <location>
        <begin position="37"/>
        <end position="57"/>
    </location>
</feature>
<keyword evidence="2 5" id="KW-0812">Transmembrane</keyword>
<dbReference type="Proteomes" id="UP000252795">
    <property type="component" value="Unassembled WGS sequence"/>
</dbReference>
<gene>
    <name evidence="8" type="ORF">DET51_108202</name>
    <name evidence="7" type="ORF">DET64_108203</name>
</gene>
<feature type="transmembrane region" description="Helical" evidence="5">
    <location>
        <begin position="12"/>
        <end position="31"/>
    </location>
</feature>
<dbReference type="PANTHER" id="PTHR37422:SF13">
    <property type="entry name" value="LIPOPOLYSACCHARIDE BIOSYNTHESIS PROTEIN PA4999-RELATED"/>
    <property type="match status" value="1"/>
</dbReference>
<sequence>MSSVGAYERASASAFTFWLFIYFLIDFFLHLSARIPAYAVIRPTLLLVLLISASLFLQRDKFRGWTHDPIVASLLVLVGYLVVSLPLVEWPGSVVKNNLGDFVKAIVFFFFTVLLVDSNRRLKIFLTVFIACQVFRVLEPLFLHVTEGYWGSKTHLGHGEFSQRLAGAPSDVINPNELGFVIVTAVPFLHYLLWSSGFKAKLLYLLLMPPLLYALILTQSRGALLALFVVAFFVFKESRRKFSLIVVAVLVGFAGWQVMSDEQKDRYLSLVGQSETSNAATADGRIQGMMREFALGFERPIVGHGLGTTPEAKTHILGSRQASHNLYAELLIELGIIGTLIFLRFLLKVYQGLVEIQKRISRLSERPGSFYVSLNKALIALFWMYAVYSLNYWGLSQYYWYLFAGAVVVFHRLVLLDLLDASEVESTPVSSVQKSRFSNLVGLADRR</sequence>
<feature type="transmembrane region" description="Helical" evidence="5">
    <location>
        <begin position="211"/>
        <end position="235"/>
    </location>
</feature>
<keyword evidence="4 5" id="KW-0472">Membrane</keyword>
<feature type="transmembrane region" description="Helical" evidence="5">
    <location>
        <begin position="398"/>
        <end position="419"/>
    </location>
</feature>
<dbReference type="InterPro" id="IPR051533">
    <property type="entry name" value="WaaL-like"/>
</dbReference>
<protein>
    <submittedName>
        <fullName evidence="8">O-antigen ligase</fullName>
    </submittedName>
</protein>
<feature type="transmembrane region" description="Helical" evidence="5">
    <location>
        <begin position="326"/>
        <end position="347"/>
    </location>
</feature>
<dbReference type="GO" id="GO:0016874">
    <property type="term" value="F:ligase activity"/>
    <property type="evidence" value="ECO:0007669"/>
    <property type="project" value="UniProtKB-KW"/>
</dbReference>
<dbReference type="GO" id="GO:0016020">
    <property type="term" value="C:membrane"/>
    <property type="evidence" value="ECO:0007669"/>
    <property type="project" value="UniProtKB-SubCell"/>
</dbReference>
<evidence type="ECO:0000256" key="2">
    <source>
        <dbReference type="ARBA" id="ARBA00022692"/>
    </source>
</evidence>
<evidence type="ECO:0000313" key="9">
    <source>
        <dbReference type="Proteomes" id="UP000252795"/>
    </source>
</evidence>
<comment type="subcellular location">
    <subcellularLocation>
        <location evidence="1">Membrane</location>
        <topology evidence="1">Multi-pass membrane protein</topology>
    </subcellularLocation>
</comment>
<dbReference type="Pfam" id="PF04932">
    <property type="entry name" value="Wzy_C"/>
    <property type="match status" value="1"/>
</dbReference>
<reference evidence="8 9" key="1">
    <citation type="submission" date="2018-07" db="EMBL/GenBank/DDBJ databases">
        <title>Freshwater and sediment microbial communities from various areas in North America, analyzing microbe dynamics in response to fracking.</title>
        <authorList>
            <person name="Lamendella R."/>
        </authorList>
    </citation>
    <scope>NUCLEOTIDE SEQUENCE [LARGE SCALE GENOMIC DNA]</scope>
    <source>
        <strain evidence="8 9">114E</strain>
        <strain evidence="7 10">114E_o</strain>
    </source>
</reference>
<name>A0A368UY16_MARNT</name>
<keyword evidence="8" id="KW-0436">Ligase</keyword>
<dbReference type="EMBL" id="QPJB01000008">
    <property type="protein sequence ID" value="RCW32975.1"/>
    <property type="molecule type" value="Genomic_DNA"/>
</dbReference>
<proteinExistence type="predicted"/>
<evidence type="ECO:0000256" key="1">
    <source>
        <dbReference type="ARBA" id="ARBA00004141"/>
    </source>
</evidence>
<evidence type="ECO:0000256" key="3">
    <source>
        <dbReference type="ARBA" id="ARBA00022989"/>
    </source>
</evidence>
<keyword evidence="3 5" id="KW-1133">Transmembrane helix</keyword>
<evidence type="ECO:0000256" key="4">
    <source>
        <dbReference type="ARBA" id="ARBA00023136"/>
    </source>
</evidence>